<proteinExistence type="inferred from homology"/>
<feature type="domain" description="N-acetylmuramoyl-L-alanine amidase" evidence="5">
    <location>
        <begin position="48"/>
        <end position="187"/>
    </location>
</feature>
<dbReference type="SMART" id="SM00701">
    <property type="entry name" value="PGRP"/>
    <property type="match status" value="1"/>
</dbReference>
<evidence type="ECO:0000256" key="1">
    <source>
        <dbReference type="ARBA" id="ARBA00007553"/>
    </source>
</evidence>
<dbReference type="GO" id="GO:0008270">
    <property type="term" value="F:zinc ion binding"/>
    <property type="evidence" value="ECO:0007669"/>
    <property type="project" value="InterPro"/>
</dbReference>
<dbReference type="SMART" id="SM00644">
    <property type="entry name" value="Ami_2"/>
    <property type="match status" value="1"/>
</dbReference>
<reference evidence="7" key="1">
    <citation type="submission" date="2020-03" db="EMBL/GenBank/DDBJ databases">
        <title>Transcriptomic Profiling of the Digestive Tract of the Rat Flea, Xenopsylla cheopis, Following Blood Feeding and Infection with Yersinia pestis.</title>
        <authorList>
            <person name="Bland D.M."/>
            <person name="Martens C.A."/>
            <person name="Virtaneva K."/>
            <person name="Kanakabandi K."/>
            <person name="Long D."/>
            <person name="Rosenke R."/>
            <person name="Saturday G.A."/>
            <person name="Hoyt F.H."/>
            <person name="Bruno D.P."/>
            <person name="Ribeiro J.M.C."/>
            <person name="Hinnebusch J."/>
        </authorList>
    </citation>
    <scope>NUCLEOTIDE SEQUENCE</scope>
</reference>
<dbReference type="FunFam" id="3.40.80.10:FF:000001">
    <property type="entry name" value="Peptidoglycan recognition protein 1"/>
    <property type="match status" value="1"/>
</dbReference>
<keyword evidence="2" id="KW-0399">Innate immunity</keyword>
<sequence length="213" mass="23880">MKLWIFLISTICIVTANNYLADSGLRLNTANHRCIISREIWGALPPAGEINNVERELPLVVILHTASPFCKTSSKCQKAVRQIQDYHIDGNNFNDIGYNFLVGGDGFVYEGRGWGKEGAHTKSYNKISIGISFIGNYHNKFSTYDTPTLDQLQCTQTLLDEGVKLGWLAKNYSVVGFCDLKSGIPPGSEILKEIRTWSHYRKEENPGVCLYNV</sequence>
<evidence type="ECO:0000313" key="7">
    <source>
        <dbReference type="EMBL" id="NOV49948.1"/>
    </source>
</evidence>
<accession>A0A6M2DXY5</accession>
<dbReference type="EMBL" id="GIIL01006222">
    <property type="protein sequence ID" value="NOV49948.1"/>
    <property type="molecule type" value="Transcribed_RNA"/>
</dbReference>
<feature type="chain" id="PRO_5026975199" evidence="4">
    <location>
        <begin position="17"/>
        <end position="213"/>
    </location>
</feature>
<protein>
    <submittedName>
        <fullName evidence="7">Putative peptidoglycan recognition protein</fullName>
    </submittedName>
</protein>
<keyword evidence="4" id="KW-0732">Signal</keyword>
<dbReference type="GO" id="GO:0045087">
    <property type="term" value="P:innate immune response"/>
    <property type="evidence" value="ECO:0007669"/>
    <property type="project" value="UniProtKB-KW"/>
</dbReference>
<dbReference type="GO" id="GO:0009253">
    <property type="term" value="P:peptidoglycan catabolic process"/>
    <property type="evidence" value="ECO:0007669"/>
    <property type="project" value="InterPro"/>
</dbReference>
<organism evidence="7">
    <name type="scientific">Xenopsylla cheopis</name>
    <name type="common">Oriental rat flea</name>
    <name type="synonym">Pulex cheopis</name>
    <dbReference type="NCBI Taxonomy" id="163159"/>
    <lineage>
        <taxon>Eukaryota</taxon>
        <taxon>Metazoa</taxon>
        <taxon>Ecdysozoa</taxon>
        <taxon>Arthropoda</taxon>
        <taxon>Hexapoda</taxon>
        <taxon>Insecta</taxon>
        <taxon>Pterygota</taxon>
        <taxon>Neoptera</taxon>
        <taxon>Endopterygota</taxon>
        <taxon>Siphonaptera</taxon>
        <taxon>Pulicidae</taxon>
        <taxon>Xenopsyllinae</taxon>
        <taxon>Xenopsylla</taxon>
    </lineage>
</organism>
<dbReference type="InterPro" id="IPR002502">
    <property type="entry name" value="Amidase_domain"/>
</dbReference>
<dbReference type="InterPro" id="IPR036505">
    <property type="entry name" value="Amidase/PGRP_sf"/>
</dbReference>
<dbReference type="InterPro" id="IPR006619">
    <property type="entry name" value="PGRP_domain_met/bac"/>
</dbReference>
<name>A0A6M2DXY5_XENCH</name>
<feature type="domain" description="Peptidoglycan recognition protein family" evidence="6">
    <location>
        <begin position="33"/>
        <end position="181"/>
    </location>
</feature>
<keyword evidence="3" id="KW-0391">Immunity</keyword>
<dbReference type="Gene3D" id="3.40.80.10">
    <property type="entry name" value="Peptidoglycan recognition protein-like"/>
    <property type="match status" value="1"/>
</dbReference>
<dbReference type="AlphaFoldDB" id="A0A6M2DXY5"/>
<dbReference type="PANTHER" id="PTHR11022:SF41">
    <property type="entry name" value="PEPTIDOGLYCAN-RECOGNITION PROTEIN LC-RELATED"/>
    <property type="match status" value="1"/>
</dbReference>
<evidence type="ECO:0000259" key="6">
    <source>
        <dbReference type="SMART" id="SM00701"/>
    </source>
</evidence>
<dbReference type="GO" id="GO:0008745">
    <property type="term" value="F:N-acetylmuramoyl-L-alanine amidase activity"/>
    <property type="evidence" value="ECO:0007669"/>
    <property type="project" value="InterPro"/>
</dbReference>
<dbReference type="PANTHER" id="PTHR11022">
    <property type="entry name" value="PEPTIDOGLYCAN RECOGNITION PROTEIN"/>
    <property type="match status" value="1"/>
</dbReference>
<dbReference type="CDD" id="cd06583">
    <property type="entry name" value="PGRP"/>
    <property type="match status" value="1"/>
</dbReference>
<dbReference type="InterPro" id="IPR015510">
    <property type="entry name" value="PGRP"/>
</dbReference>
<dbReference type="SUPFAM" id="SSF55846">
    <property type="entry name" value="N-acetylmuramoyl-L-alanine amidase-like"/>
    <property type="match status" value="1"/>
</dbReference>
<evidence type="ECO:0000256" key="4">
    <source>
        <dbReference type="SAM" id="SignalP"/>
    </source>
</evidence>
<feature type="signal peptide" evidence="4">
    <location>
        <begin position="1"/>
        <end position="16"/>
    </location>
</feature>
<evidence type="ECO:0000256" key="2">
    <source>
        <dbReference type="ARBA" id="ARBA00022588"/>
    </source>
</evidence>
<dbReference type="Pfam" id="PF01510">
    <property type="entry name" value="Amidase_2"/>
    <property type="match status" value="1"/>
</dbReference>
<evidence type="ECO:0000256" key="3">
    <source>
        <dbReference type="ARBA" id="ARBA00022859"/>
    </source>
</evidence>
<evidence type="ECO:0000259" key="5">
    <source>
        <dbReference type="SMART" id="SM00644"/>
    </source>
</evidence>
<comment type="similarity">
    <text evidence="1">Belongs to the N-acetylmuramoyl-L-alanine amidase 2 family.</text>
</comment>